<feature type="chain" id="PRO_5032873542" evidence="1">
    <location>
        <begin position="23"/>
        <end position="183"/>
    </location>
</feature>
<name>A0A815LM90_ADIRI</name>
<feature type="signal peptide" evidence="1">
    <location>
        <begin position="1"/>
        <end position="22"/>
    </location>
</feature>
<accession>A0A815LM90</accession>
<gene>
    <name evidence="2" type="ORF">XAT740_LOCUS34362</name>
</gene>
<reference evidence="2" key="1">
    <citation type="submission" date="2021-02" db="EMBL/GenBank/DDBJ databases">
        <authorList>
            <person name="Nowell W R."/>
        </authorList>
    </citation>
    <scope>NUCLEOTIDE SEQUENCE</scope>
</reference>
<sequence length="183" mass="21530">MVRFKYIFYTIHLILITNLIKSQTICLNNSFITCDCKDNQSSVTCIENSPSNNTFIDWSTLSPSTHPYYKFYFINFTRLTSFTFTKFSLTFLSPEQIDFSFINGIDEIASDIFYPWEYFRNISVRIEFQSPRNFRLADNAFSGMKYQEFLINNTIHHPSYNFNLKAFNQAIVNGINIENSNKI</sequence>
<dbReference type="AlphaFoldDB" id="A0A815LM90"/>
<evidence type="ECO:0000313" key="3">
    <source>
        <dbReference type="Proteomes" id="UP000663828"/>
    </source>
</evidence>
<dbReference type="Proteomes" id="UP000663828">
    <property type="component" value="Unassembled WGS sequence"/>
</dbReference>
<keyword evidence="1" id="KW-0732">Signal</keyword>
<comment type="caution">
    <text evidence="2">The sequence shown here is derived from an EMBL/GenBank/DDBJ whole genome shotgun (WGS) entry which is preliminary data.</text>
</comment>
<proteinExistence type="predicted"/>
<keyword evidence="3" id="KW-1185">Reference proteome</keyword>
<dbReference type="EMBL" id="CAJNOR010003350">
    <property type="protein sequence ID" value="CAF1405116.1"/>
    <property type="molecule type" value="Genomic_DNA"/>
</dbReference>
<protein>
    <submittedName>
        <fullName evidence="2">Uncharacterized protein</fullName>
    </submittedName>
</protein>
<evidence type="ECO:0000256" key="1">
    <source>
        <dbReference type="SAM" id="SignalP"/>
    </source>
</evidence>
<organism evidence="2 3">
    <name type="scientific">Adineta ricciae</name>
    <name type="common">Rotifer</name>
    <dbReference type="NCBI Taxonomy" id="249248"/>
    <lineage>
        <taxon>Eukaryota</taxon>
        <taxon>Metazoa</taxon>
        <taxon>Spiralia</taxon>
        <taxon>Gnathifera</taxon>
        <taxon>Rotifera</taxon>
        <taxon>Eurotatoria</taxon>
        <taxon>Bdelloidea</taxon>
        <taxon>Adinetida</taxon>
        <taxon>Adinetidae</taxon>
        <taxon>Adineta</taxon>
    </lineage>
</organism>
<evidence type="ECO:0000313" key="2">
    <source>
        <dbReference type="EMBL" id="CAF1405116.1"/>
    </source>
</evidence>